<dbReference type="GO" id="GO:0006355">
    <property type="term" value="P:regulation of DNA-templated transcription"/>
    <property type="evidence" value="ECO:0007669"/>
    <property type="project" value="InterPro"/>
</dbReference>
<dbReference type="PATRIC" id="fig|86105.3.peg.1509"/>
<evidence type="ECO:0000313" key="2">
    <source>
        <dbReference type="Proteomes" id="UP000031258"/>
    </source>
</evidence>
<dbReference type="RefSeq" id="WP_039457960.1">
    <property type="nucleotide sequence ID" value="NZ_JSWE01000162.1"/>
</dbReference>
<dbReference type="Pfam" id="PF19807">
    <property type="entry name" value="DUF6290"/>
    <property type="match status" value="1"/>
</dbReference>
<name>A0A0C1MXP0_9RICK</name>
<dbReference type="PROSITE" id="PS50096">
    <property type="entry name" value="IQ"/>
    <property type="match status" value="1"/>
</dbReference>
<comment type="caution">
    <text evidence="1">The sequence shown here is derived from an EMBL/GenBank/DDBJ whole genome shotgun (WGS) entry which is preliminary data.</text>
</comment>
<dbReference type="CDD" id="cd22233">
    <property type="entry name" value="RHH_CopAso-like"/>
    <property type="match status" value="1"/>
</dbReference>
<organism evidence="1 2">
    <name type="scientific">Candidatus Jidaibacter acanthamoebae</name>
    <dbReference type="NCBI Taxonomy" id="86105"/>
    <lineage>
        <taxon>Bacteria</taxon>
        <taxon>Pseudomonadati</taxon>
        <taxon>Pseudomonadota</taxon>
        <taxon>Alphaproteobacteria</taxon>
        <taxon>Rickettsiales</taxon>
        <taxon>Candidatus Midichloriaceae</taxon>
        <taxon>Candidatus Jidaibacter</taxon>
    </lineage>
</organism>
<dbReference type="InterPro" id="IPR010985">
    <property type="entry name" value="Ribbon_hlx_hlx"/>
</dbReference>
<dbReference type="SUPFAM" id="SSF47598">
    <property type="entry name" value="Ribbon-helix-helix"/>
    <property type="match status" value="1"/>
</dbReference>
<dbReference type="AlphaFoldDB" id="A0A0C1MXP0"/>
<reference evidence="1 2" key="1">
    <citation type="submission" date="2014-11" db="EMBL/GenBank/DDBJ databases">
        <title>A Rickettsiales Symbiont of Amoebae With Ancient Features.</title>
        <authorList>
            <person name="Schulz F."/>
            <person name="Martijn J."/>
            <person name="Wascher F."/>
            <person name="Kostanjsek R."/>
            <person name="Ettema T.J."/>
            <person name="Horn M."/>
        </authorList>
    </citation>
    <scope>NUCLEOTIDE SEQUENCE [LARGE SCALE GENOMIC DNA]</scope>
    <source>
        <strain evidence="1 2">UWC36</strain>
    </source>
</reference>
<protein>
    <submittedName>
        <fullName evidence="1">Uncharacterized protein</fullName>
    </submittedName>
</protein>
<proteinExistence type="predicted"/>
<accession>A0A0C1MXP0</accession>
<dbReference type="OrthoDB" id="7160824at2"/>
<keyword evidence="2" id="KW-1185">Reference proteome</keyword>
<dbReference type="Proteomes" id="UP000031258">
    <property type="component" value="Unassembled WGS sequence"/>
</dbReference>
<dbReference type="Gene3D" id="1.10.1220.10">
    <property type="entry name" value="Met repressor-like"/>
    <property type="match status" value="1"/>
</dbReference>
<dbReference type="InterPro" id="IPR046257">
    <property type="entry name" value="DUF6290"/>
</dbReference>
<dbReference type="InterPro" id="IPR013321">
    <property type="entry name" value="Arc_rbn_hlx_hlx"/>
</dbReference>
<dbReference type="EMBL" id="JSWE01000162">
    <property type="protein sequence ID" value="KIE04681.1"/>
    <property type="molecule type" value="Genomic_DNA"/>
</dbReference>
<gene>
    <name evidence="1" type="ORF">NF27_GP00070</name>
</gene>
<evidence type="ECO:0000313" key="1">
    <source>
        <dbReference type="EMBL" id="KIE04681.1"/>
    </source>
</evidence>
<sequence>MQTVSFQIQEQLHSKLEYLAKLQDRSKGYIVRKAVESYLQDQEDIQAAEKALEEFYNSERSTFSLQEIKDENEL</sequence>